<dbReference type="Proteomes" id="UP000185434">
    <property type="component" value="Chromosome"/>
</dbReference>
<dbReference type="PANTHER" id="PTHR45947:SF3">
    <property type="entry name" value="SULFOQUINOVOSYL TRANSFERASE SQD2"/>
    <property type="match status" value="1"/>
</dbReference>
<keyword evidence="6" id="KW-1185">Reference proteome</keyword>
<organism evidence="5 6">
    <name type="scientific">Corynebacterium frankenforstense DSM 45800</name>
    <dbReference type="NCBI Taxonomy" id="1437875"/>
    <lineage>
        <taxon>Bacteria</taxon>
        <taxon>Bacillati</taxon>
        <taxon>Actinomycetota</taxon>
        <taxon>Actinomycetes</taxon>
        <taxon>Mycobacteriales</taxon>
        <taxon>Corynebacteriaceae</taxon>
        <taxon>Corynebacterium</taxon>
    </lineage>
</organism>
<keyword evidence="2 5" id="KW-0808">Transferase</keyword>
<keyword evidence="1 5" id="KW-0328">Glycosyltransferase</keyword>
<evidence type="ECO:0000313" key="6">
    <source>
        <dbReference type="Proteomes" id="UP000185434"/>
    </source>
</evidence>
<evidence type="ECO:0000256" key="2">
    <source>
        <dbReference type="ARBA" id="ARBA00022679"/>
    </source>
</evidence>
<dbReference type="RefSeq" id="WP_075664886.1">
    <property type="nucleotide sequence ID" value="NZ_CP009247.1"/>
</dbReference>
<dbReference type="GO" id="GO:0016757">
    <property type="term" value="F:glycosyltransferase activity"/>
    <property type="evidence" value="ECO:0007669"/>
    <property type="project" value="UniProtKB-KW"/>
</dbReference>
<dbReference type="EMBL" id="CP009247">
    <property type="protein sequence ID" value="APT88725.1"/>
    <property type="molecule type" value="Genomic_DNA"/>
</dbReference>
<name>A0A1L7CS88_9CORY</name>
<sequence length="399" mass="41714">MRVGLVCPYSFDEPGGVQAHVLELGAQLRARGHHVEAIGPASETADVPGWVHRGGPAIPIPYNGSVARLSIGPQVRRRVDRFLTEGDFDVLHIHEPNSPSYSMVALARARGPIVATYHASASGSRVLKAALPVLRPLLEKVRGGIAVSEMARRWQVEQLGGDPVLIPNGVDTGVFARARREAEQAAADAPASGAADAATGAADAATGVDGPRGDGTEPTRPVELVFLGRLDESRKGLDVLLAALETMRSRTPVHVTVIGSGRARPARGVRYVGRVSDAEKARLLAQADIYVAPNLGGESFGIVLVEAMAAGCAVVASDLEAFNAVCAGDTARPAGALFATGDSAALAATLDRLVDDPAARKGLAAAGRARAERYDWRTVTRQVLAVYETVTDGTKVTVR</sequence>
<dbReference type="SUPFAM" id="SSF53756">
    <property type="entry name" value="UDP-Glycosyltransferase/glycogen phosphorylase"/>
    <property type="match status" value="1"/>
</dbReference>
<dbReference type="PANTHER" id="PTHR45947">
    <property type="entry name" value="SULFOQUINOVOSYL TRANSFERASE SQD2"/>
    <property type="match status" value="1"/>
</dbReference>
<evidence type="ECO:0000259" key="4">
    <source>
        <dbReference type="Pfam" id="PF13439"/>
    </source>
</evidence>
<accession>A0A1L7CS88</accession>
<evidence type="ECO:0000256" key="3">
    <source>
        <dbReference type="SAM" id="MobiDB-lite"/>
    </source>
</evidence>
<feature type="domain" description="Glycosyltransferase subfamily 4-like N-terminal" evidence="4">
    <location>
        <begin position="14"/>
        <end position="172"/>
    </location>
</feature>
<dbReference type="InterPro" id="IPR050194">
    <property type="entry name" value="Glycosyltransferase_grp1"/>
</dbReference>
<dbReference type="STRING" id="1437875.CFRA_05085"/>
<protein>
    <submittedName>
        <fullName evidence="5">GDP-mannose-dependent alpha-(1-2)-phosphatidylinositol mannosyltransferase</fullName>
    </submittedName>
</protein>
<dbReference type="Pfam" id="PF13439">
    <property type="entry name" value="Glyco_transf_4"/>
    <property type="match status" value="1"/>
</dbReference>
<evidence type="ECO:0000313" key="5">
    <source>
        <dbReference type="EMBL" id="APT88725.1"/>
    </source>
</evidence>
<dbReference type="Pfam" id="PF13692">
    <property type="entry name" value="Glyco_trans_1_4"/>
    <property type="match status" value="1"/>
</dbReference>
<feature type="compositionally biased region" description="Low complexity" evidence="3">
    <location>
        <begin position="185"/>
        <end position="207"/>
    </location>
</feature>
<reference evidence="5 6" key="1">
    <citation type="submission" date="2014-08" db="EMBL/GenBank/DDBJ databases">
        <title>Complete genome sequence of Corynebacterium frankenforstense ST18(T) (=DSM 45800(T)), isolated from raw cow milk.</title>
        <authorList>
            <person name="Ruckert C."/>
            <person name="Albersmeier A."/>
            <person name="Winkler A."/>
            <person name="Lipski A."/>
            <person name="Kalinowski J."/>
        </authorList>
    </citation>
    <scope>NUCLEOTIDE SEQUENCE [LARGE SCALE GENOMIC DNA]</scope>
    <source>
        <strain evidence="5 6">ST18</strain>
    </source>
</reference>
<gene>
    <name evidence="5" type="ORF">CFRA_05085</name>
</gene>
<feature type="region of interest" description="Disordered" evidence="3">
    <location>
        <begin position="185"/>
        <end position="219"/>
    </location>
</feature>
<dbReference type="AlphaFoldDB" id="A0A1L7CS88"/>
<evidence type="ECO:0000256" key="1">
    <source>
        <dbReference type="ARBA" id="ARBA00022676"/>
    </source>
</evidence>
<dbReference type="Gene3D" id="3.40.50.2000">
    <property type="entry name" value="Glycogen Phosphorylase B"/>
    <property type="match status" value="2"/>
</dbReference>
<dbReference type="GO" id="GO:1903509">
    <property type="term" value="P:liposaccharide metabolic process"/>
    <property type="evidence" value="ECO:0007669"/>
    <property type="project" value="UniProtKB-ARBA"/>
</dbReference>
<dbReference type="InterPro" id="IPR028098">
    <property type="entry name" value="Glyco_trans_4-like_N"/>
</dbReference>
<dbReference type="GO" id="GO:1901137">
    <property type="term" value="P:carbohydrate derivative biosynthetic process"/>
    <property type="evidence" value="ECO:0007669"/>
    <property type="project" value="UniProtKB-ARBA"/>
</dbReference>
<dbReference type="KEGG" id="cfk:CFRA_05085"/>
<proteinExistence type="predicted"/>
<dbReference type="OrthoDB" id="5240531at2"/>
<dbReference type="CDD" id="cd03801">
    <property type="entry name" value="GT4_PimA-like"/>
    <property type="match status" value="1"/>
</dbReference>